<reference evidence="2" key="1">
    <citation type="submission" date="2019-09" db="EMBL/GenBank/DDBJ databases">
        <title>Organ-specific transcriptomic study of the physiology of the cattle tick, Rhipicephalus microplus.</title>
        <authorList>
            <person name="Tirloni L."/>
            <person name="Braz G."/>
            <person name="Gandara A.C.P."/>
            <person name="Sabadin G.A."/>
            <person name="da Silva R.M."/>
            <person name="Guizzo M.G."/>
            <person name="Machado J.A."/>
            <person name="Costa E.P."/>
            <person name="Gomes H.F."/>
            <person name="Moraes J."/>
            <person name="Mota M.B.S."/>
            <person name="Mesquita R.D."/>
            <person name="Alvarenga P.H."/>
            <person name="Alves F."/>
            <person name="Seixas A."/>
            <person name="da Fonseca R.N."/>
            <person name="Fogaca A."/>
            <person name="Logullo C."/>
            <person name="Tanaka A."/>
            <person name="Daffre S."/>
            <person name="Termignoni C."/>
            <person name="Vaz I.S.Jr."/>
            <person name="Oliveira P.L."/>
            <person name="Ribeiro J.M."/>
        </authorList>
    </citation>
    <scope>NUCLEOTIDE SEQUENCE</scope>
    <source>
        <strain evidence="2">Porto Alegre</strain>
    </source>
</reference>
<proteinExistence type="predicted"/>
<protein>
    <submittedName>
        <fullName evidence="2">Putative secreted protein ovary overexpressed</fullName>
    </submittedName>
</protein>
<evidence type="ECO:0000313" key="2">
    <source>
        <dbReference type="EMBL" id="NOV42977.1"/>
    </source>
</evidence>
<sequence length="93" mass="11280">MFCFFFFFFWTTSHYIATQTCLHCCLIDIAPAYSHFCDLVKLAFLQENYFSLYSIHNTSFYEMQFFVCIILLRVNCTDKMQHSLLKYLCHTYF</sequence>
<accession>A0A6M2DDE4</accession>
<evidence type="ECO:0000256" key="1">
    <source>
        <dbReference type="SAM" id="SignalP"/>
    </source>
</evidence>
<dbReference type="EMBL" id="GHWJ01010240">
    <property type="protein sequence ID" value="NOV42977.1"/>
    <property type="molecule type" value="Transcribed_RNA"/>
</dbReference>
<keyword evidence="1" id="KW-0732">Signal</keyword>
<organism evidence="2">
    <name type="scientific">Rhipicephalus microplus</name>
    <name type="common">Cattle tick</name>
    <name type="synonym">Boophilus microplus</name>
    <dbReference type="NCBI Taxonomy" id="6941"/>
    <lineage>
        <taxon>Eukaryota</taxon>
        <taxon>Metazoa</taxon>
        <taxon>Ecdysozoa</taxon>
        <taxon>Arthropoda</taxon>
        <taxon>Chelicerata</taxon>
        <taxon>Arachnida</taxon>
        <taxon>Acari</taxon>
        <taxon>Parasitiformes</taxon>
        <taxon>Ixodida</taxon>
        <taxon>Ixodoidea</taxon>
        <taxon>Ixodidae</taxon>
        <taxon>Rhipicephalinae</taxon>
        <taxon>Rhipicephalus</taxon>
        <taxon>Boophilus</taxon>
    </lineage>
</organism>
<feature type="chain" id="PRO_5026901649" evidence="1">
    <location>
        <begin position="19"/>
        <end position="93"/>
    </location>
</feature>
<dbReference type="AlphaFoldDB" id="A0A6M2DDE4"/>
<feature type="signal peptide" evidence="1">
    <location>
        <begin position="1"/>
        <end position="18"/>
    </location>
</feature>
<name>A0A6M2DDE4_RHIMP</name>